<keyword evidence="8" id="KW-1185">Reference proteome</keyword>
<keyword evidence="2" id="KW-0186">Copper</keyword>
<feature type="signal peptide" evidence="5">
    <location>
        <begin position="1"/>
        <end position="46"/>
    </location>
</feature>
<keyword evidence="4" id="KW-0812">Transmembrane</keyword>
<sequence>MTTHLHTPQNTRPTRNAPARRARRVGVAALSAAGLLALATATPAAAHDQLLSATPAAGTAVVETPGELSLTFSGNLITGEGITNAATVTDEDGHQWQDGEAVVSGPELSADLCEGMPNGEYRVDYRVVYSDGHSEEKGYDFTLEDPGAPEQAVPEDCGVVNPDAPVSSEATAEDASTDASASAGAGAGAEGASAEPGSSGAATADATPESGEATAQDSQAPAPAVPGWAWASAIGGLLVVVIAVLMVFRKAKGIDAGPGADQK</sequence>
<dbReference type="RefSeq" id="WP_347921373.1">
    <property type="nucleotide sequence ID" value="NZ_JBDXMX010000006.1"/>
</dbReference>
<evidence type="ECO:0000256" key="2">
    <source>
        <dbReference type="ARBA" id="ARBA00023008"/>
    </source>
</evidence>
<proteinExistence type="predicted"/>
<evidence type="ECO:0000313" key="7">
    <source>
        <dbReference type="EMBL" id="MEO9248697.1"/>
    </source>
</evidence>
<evidence type="ECO:0000256" key="1">
    <source>
        <dbReference type="ARBA" id="ARBA00022729"/>
    </source>
</evidence>
<feature type="region of interest" description="Disordered" evidence="3">
    <location>
        <begin position="137"/>
        <end position="223"/>
    </location>
</feature>
<comment type="caution">
    <text evidence="7">The sequence shown here is derived from an EMBL/GenBank/DDBJ whole genome shotgun (WGS) entry which is preliminary data.</text>
</comment>
<dbReference type="Gene3D" id="2.60.40.1220">
    <property type="match status" value="1"/>
</dbReference>
<dbReference type="InterPro" id="IPR007348">
    <property type="entry name" value="CopC_dom"/>
</dbReference>
<keyword evidence="1 5" id="KW-0732">Signal</keyword>
<dbReference type="EMBL" id="JBDXMX010000006">
    <property type="protein sequence ID" value="MEO9248697.1"/>
    <property type="molecule type" value="Genomic_DNA"/>
</dbReference>
<evidence type="ECO:0000256" key="3">
    <source>
        <dbReference type="SAM" id="MobiDB-lite"/>
    </source>
</evidence>
<dbReference type="SUPFAM" id="SSF81296">
    <property type="entry name" value="E set domains"/>
    <property type="match status" value="1"/>
</dbReference>
<feature type="compositionally biased region" description="Low complexity" evidence="3">
    <location>
        <begin position="177"/>
        <end position="204"/>
    </location>
</feature>
<gene>
    <name evidence="7" type="ORF">ABDK96_13505</name>
</gene>
<protein>
    <submittedName>
        <fullName evidence="7">Copper resistance CopC family protein</fullName>
    </submittedName>
</protein>
<feature type="region of interest" description="Disordered" evidence="3">
    <location>
        <begin position="1"/>
        <end position="23"/>
    </location>
</feature>
<evidence type="ECO:0000256" key="4">
    <source>
        <dbReference type="SAM" id="Phobius"/>
    </source>
</evidence>
<feature type="domain" description="CopC" evidence="6">
    <location>
        <begin position="47"/>
        <end position="142"/>
    </location>
</feature>
<accession>A0ABV0IMG2</accession>
<dbReference type="Pfam" id="PF04234">
    <property type="entry name" value="CopC"/>
    <property type="match status" value="1"/>
</dbReference>
<organism evidence="7 8">
    <name type="scientific">Citricoccus nitrophenolicus</name>
    <dbReference type="NCBI Taxonomy" id="863575"/>
    <lineage>
        <taxon>Bacteria</taxon>
        <taxon>Bacillati</taxon>
        <taxon>Actinomycetota</taxon>
        <taxon>Actinomycetes</taxon>
        <taxon>Micrococcales</taxon>
        <taxon>Micrococcaceae</taxon>
        <taxon>Citricoccus</taxon>
    </lineage>
</organism>
<name>A0ABV0IMG2_9MICC</name>
<feature type="chain" id="PRO_5045610344" evidence="5">
    <location>
        <begin position="47"/>
        <end position="263"/>
    </location>
</feature>
<dbReference type="Proteomes" id="UP001484097">
    <property type="component" value="Unassembled WGS sequence"/>
</dbReference>
<evidence type="ECO:0000259" key="6">
    <source>
        <dbReference type="Pfam" id="PF04234"/>
    </source>
</evidence>
<keyword evidence="4" id="KW-1133">Transmembrane helix</keyword>
<feature type="transmembrane region" description="Helical" evidence="4">
    <location>
        <begin position="228"/>
        <end position="248"/>
    </location>
</feature>
<evidence type="ECO:0000313" key="8">
    <source>
        <dbReference type="Proteomes" id="UP001484097"/>
    </source>
</evidence>
<reference evidence="7 8" key="1">
    <citation type="submission" date="2024-05" db="EMBL/GenBank/DDBJ databases">
        <authorList>
            <person name="Yi C."/>
        </authorList>
    </citation>
    <scope>NUCLEOTIDE SEQUENCE [LARGE SCALE GENOMIC DNA]</scope>
    <source>
        <strain evidence="7 8">XS13</strain>
    </source>
</reference>
<dbReference type="InterPro" id="IPR014755">
    <property type="entry name" value="Cu-Rt/internalin_Ig-like"/>
</dbReference>
<dbReference type="InterPro" id="IPR014756">
    <property type="entry name" value="Ig_E-set"/>
</dbReference>
<keyword evidence="4" id="KW-0472">Membrane</keyword>
<evidence type="ECO:0000256" key="5">
    <source>
        <dbReference type="SAM" id="SignalP"/>
    </source>
</evidence>